<dbReference type="GO" id="GO:0050897">
    <property type="term" value="F:cobalt ion binding"/>
    <property type="evidence" value="ECO:0007669"/>
    <property type="project" value="TreeGrafter"/>
</dbReference>
<organism evidence="9 10">
    <name type="scientific">Antrihabitans cavernicola</name>
    <dbReference type="NCBI Taxonomy" id="2495913"/>
    <lineage>
        <taxon>Bacteria</taxon>
        <taxon>Bacillati</taxon>
        <taxon>Actinomycetota</taxon>
        <taxon>Actinomycetes</taxon>
        <taxon>Mycobacteriales</taxon>
        <taxon>Nocardiaceae</taxon>
        <taxon>Antrihabitans</taxon>
    </lineage>
</organism>
<evidence type="ECO:0000256" key="2">
    <source>
        <dbReference type="ARBA" id="ARBA00009765"/>
    </source>
</evidence>
<dbReference type="GO" id="GO:0015095">
    <property type="term" value="F:magnesium ion transmembrane transporter activity"/>
    <property type="evidence" value="ECO:0007669"/>
    <property type="project" value="TreeGrafter"/>
</dbReference>
<dbReference type="InterPro" id="IPR045863">
    <property type="entry name" value="CorA_TM1_TM2"/>
</dbReference>
<keyword evidence="6 8" id="KW-1133">Transmembrane helix</keyword>
<evidence type="ECO:0000256" key="3">
    <source>
        <dbReference type="ARBA" id="ARBA00022448"/>
    </source>
</evidence>
<proteinExistence type="inferred from homology"/>
<gene>
    <name evidence="9" type="ORF">FOY51_25810</name>
</gene>
<protein>
    <submittedName>
        <fullName evidence="9">Magnesium transporter CorA family protein</fullName>
    </submittedName>
</protein>
<dbReference type="Pfam" id="PF01544">
    <property type="entry name" value="CorA"/>
    <property type="match status" value="1"/>
</dbReference>
<accession>A0A5A7S6T6</accession>
<keyword evidence="10" id="KW-1185">Reference proteome</keyword>
<evidence type="ECO:0000256" key="7">
    <source>
        <dbReference type="ARBA" id="ARBA00023136"/>
    </source>
</evidence>
<feature type="transmembrane region" description="Helical" evidence="8">
    <location>
        <begin position="283"/>
        <end position="301"/>
    </location>
</feature>
<dbReference type="EMBL" id="VLNY01000025">
    <property type="protein sequence ID" value="KAA0016765.1"/>
    <property type="molecule type" value="Genomic_DNA"/>
</dbReference>
<evidence type="ECO:0000256" key="4">
    <source>
        <dbReference type="ARBA" id="ARBA00022475"/>
    </source>
</evidence>
<dbReference type="SUPFAM" id="SSF143865">
    <property type="entry name" value="CorA soluble domain-like"/>
    <property type="match status" value="1"/>
</dbReference>
<reference evidence="9 10" key="1">
    <citation type="submission" date="2019-07" db="EMBL/GenBank/DDBJ databases">
        <title>Rhodococcus cavernicolus sp. nov., isolated from a cave.</title>
        <authorList>
            <person name="Lee S.D."/>
        </authorList>
    </citation>
    <scope>NUCLEOTIDE SEQUENCE [LARGE SCALE GENOMIC DNA]</scope>
    <source>
        <strain evidence="9 10">C1-24</strain>
    </source>
</reference>
<dbReference type="GO" id="GO:0005886">
    <property type="term" value="C:plasma membrane"/>
    <property type="evidence" value="ECO:0007669"/>
    <property type="project" value="UniProtKB-SubCell"/>
</dbReference>
<dbReference type="Gene3D" id="1.20.58.340">
    <property type="entry name" value="Magnesium transport protein CorA, transmembrane region"/>
    <property type="match status" value="2"/>
</dbReference>
<name>A0A5A7S6T6_9NOCA</name>
<dbReference type="CDD" id="cd12822">
    <property type="entry name" value="TmCorA-like"/>
    <property type="match status" value="1"/>
</dbReference>
<dbReference type="SUPFAM" id="SSF144083">
    <property type="entry name" value="Magnesium transport protein CorA, transmembrane region"/>
    <property type="match status" value="1"/>
</dbReference>
<evidence type="ECO:0000313" key="9">
    <source>
        <dbReference type="EMBL" id="KAA0016765.1"/>
    </source>
</evidence>
<sequence>MAAPSVSCELNNRVYRGDALVAHNVSLDELTELRHDDSLVVWFDLLAPSSDDLKNLGPLLGGQVELHRLAIESALSSRSRPRLVRFAGHKMLHTRSARLADEDLERDDRILTTDITLFILDRTLVTIRSDDGFPLAPVLEAWDDNADLAGHGVPFLLHGLLDKVVSGYLDVLDTLDERISDLEDELLESSAPIRVIQRGTFTQRRAVTGLSRIVLPMNEVFGTLVRSGAHPNDSDMVPYYQDVYDHALRATERIDGLRDTIESILSTGLAMQGNSLNETMKKLTAWAAIIAVPTGVTGYFGQNVPFPGYDARLGFWLSTVLLLGLGFGLWLSFKRRDWL</sequence>
<dbReference type="Proteomes" id="UP000322244">
    <property type="component" value="Unassembled WGS sequence"/>
</dbReference>
<evidence type="ECO:0000256" key="1">
    <source>
        <dbReference type="ARBA" id="ARBA00004651"/>
    </source>
</evidence>
<evidence type="ECO:0000256" key="5">
    <source>
        <dbReference type="ARBA" id="ARBA00022692"/>
    </source>
</evidence>
<dbReference type="PANTHER" id="PTHR46494">
    <property type="entry name" value="CORA FAMILY METAL ION TRANSPORTER (EUROFUNG)"/>
    <property type="match status" value="1"/>
</dbReference>
<keyword evidence="4" id="KW-1003">Cell membrane</keyword>
<dbReference type="GO" id="GO:0015087">
    <property type="term" value="F:cobalt ion transmembrane transporter activity"/>
    <property type="evidence" value="ECO:0007669"/>
    <property type="project" value="TreeGrafter"/>
</dbReference>
<dbReference type="PANTHER" id="PTHR46494:SF1">
    <property type="entry name" value="CORA FAMILY METAL ION TRANSPORTER (EUROFUNG)"/>
    <property type="match status" value="1"/>
</dbReference>
<comment type="subcellular location">
    <subcellularLocation>
        <location evidence="1">Cell membrane</location>
        <topology evidence="1">Multi-pass membrane protein</topology>
    </subcellularLocation>
</comment>
<comment type="caution">
    <text evidence="9">The sequence shown here is derived from an EMBL/GenBank/DDBJ whole genome shotgun (WGS) entry which is preliminary data.</text>
</comment>
<dbReference type="AlphaFoldDB" id="A0A5A7S6T6"/>
<dbReference type="RefSeq" id="WP_149433145.1">
    <property type="nucleotide sequence ID" value="NZ_VLNY01000025.1"/>
</dbReference>
<feature type="transmembrane region" description="Helical" evidence="8">
    <location>
        <begin position="313"/>
        <end position="333"/>
    </location>
</feature>
<dbReference type="InterPro" id="IPR002523">
    <property type="entry name" value="MgTranspt_CorA/ZnTranspt_ZntB"/>
</dbReference>
<dbReference type="Gene3D" id="3.30.460.20">
    <property type="entry name" value="CorA soluble domain-like"/>
    <property type="match status" value="1"/>
</dbReference>
<keyword evidence="3" id="KW-0813">Transport</keyword>
<evidence type="ECO:0000313" key="10">
    <source>
        <dbReference type="Proteomes" id="UP000322244"/>
    </source>
</evidence>
<evidence type="ECO:0000256" key="8">
    <source>
        <dbReference type="SAM" id="Phobius"/>
    </source>
</evidence>
<comment type="similarity">
    <text evidence="2">Belongs to the CorA metal ion transporter (MIT) (TC 1.A.35) family.</text>
</comment>
<dbReference type="InterPro" id="IPR045861">
    <property type="entry name" value="CorA_cytoplasmic_dom"/>
</dbReference>
<dbReference type="GO" id="GO:0000287">
    <property type="term" value="F:magnesium ion binding"/>
    <property type="evidence" value="ECO:0007669"/>
    <property type="project" value="TreeGrafter"/>
</dbReference>
<keyword evidence="7 8" id="KW-0472">Membrane</keyword>
<dbReference type="OrthoDB" id="9803416at2"/>
<evidence type="ECO:0000256" key="6">
    <source>
        <dbReference type="ARBA" id="ARBA00022989"/>
    </source>
</evidence>
<keyword evidence="5 8" id="KW-0812">Transmembrane</keyword>